<feature type="region of interest" description="Disordered" evidence="1">
    <location>
        <begin position="258"/>
        <end position="316"/>
    </location>
</feature>
<proteinExistence type="predicted"/>
<organism evidence="2 3">
    <name type="scientific">Cirrhinus mrigala</name>
    <name type="common">Mrigala</name>
    <dbReference type="NCBI Taxonomy" id="683832"/>
    <lineage>
        <taxon>Eukaryota</taxon>
        <taxon>Metazoa</taxon>
        <taxon>Chordata</taxon>
        <taxon>Craniata</taxon>
        <taxon>Vertebrata</taxon>
        <taxon>Euteleostomi</taxon>
        <taxon>Actinopterygii</taxon>
        <taxon>Neopterygii</taxon>
        <taxon>Teleostei</taxon>
        <taxon>Ostariophysi</taxon>
        <taxon>Cypriniformes</taxon>
        <taxon>Cyprinidae</taxon>
        <taxon>Labeoninae</taxon>
        <taxon>Labeonini</taxon>
        <taxon>Cirrhinus</taxon>
    </lineage>
</organism>
<gene>
    <name evidence="2" type="ORF">M9458_052833</name>
</gene>
<feature type="region of interest" description="Disordered" evidence="1">
    <location>
        <begin position="123"/>
        <end position="159"/>
    </location>
</feature>
<sequence>MRLAKTGVLPPPIQLENRFEALMNMGEESPNVTEHGSYEPAANITTNRRSRSSRQRHSAQSAAEPRTLIVGDSIIRNISSRTTTTCCFPQATVSDVNRELRNILMKHDCKSNHHPLECASSPNMNGARTHGQSMSDHRTSHQLQSRHVVDTSHKDTDNATQPQQALLMDTIPAEPCPQSSSQTDCDVLQQLQDSAPKEDFLVNSQGSQDNIFQPPETPEPQPRSPDTLSLSPASPLLSFSQKMEELIYAGTRLSHSFTASPQISTKNRQAPQPPKPVGPARPPPPSRALRPLPQCQGPNPPPSAVGEPKTTDNSSQ</sequence>
<name>A0ABD0MP23_CIRMR</name>
<feature type="compositionally biased region" description="Basic and acidic residues" evidence="1">
    <location>
        <begin position="147"/>
        <end position="157"/>
    </location>
</feature>
<evidence type="ECO:0000313" key="2">
    <source>
        <dbReference type="EMBL" id="KAL0151832.1"/>
    </source>
</evidence>
<keyword evidence="3" id="KW-1185">Reference proteome</keyword>
<accession>A0ABD0MP23</accession>
<evidence type="ECO:0000313" key="3">
    <source>
        <dbReference type="Proteomes" id="UP001529510"/>
    </source>
</evidence>
<evidence type="ECO:0000256" key="1">
    <source>
        <dbReference type="SAM" id="MobiDB-lite"/>
    </source>
</evidence>
<dbReference type="EMBL" id="JAMKFB020000221">
    <property type="protein sequence ID" value="KAL0151832.1"/>
    <property type="molecule type" value="Genomic_DNA"/>
</dbReference>
<feature type="compositionally biased region" description="Pro residues" evidence="1">
    <location>
        <begin position="271"/>
        <end position="286"/>
    </location>
</feature>
<dbReference type="Proteomes" id="UP001529510">
    <property type="component" value="Unassembled WGS sequence"/>
</dbReference>
<dbReference type="AlphaFoldDB" id="A0ABD0MP23"/>
<feature type="compositionally biased region" description="Polar residues" evidence="1">
    <location>
        <begin position="258"/>
        <end position="268"/>
    </location>
</feature>
<feature type="compositionally biased region" description="Low complexity" evidence="1">
    <location>
        <begin position="287"/>
        <end position="297"/>
    </location>
</feature>
<dbReference type="Gene3D" id="3.40.50.12690">
    <property type="match status" value="1"/>
</dbReference>
<protein>
    <submittedName>
        <fullName evidence="2">Uncharacterized protein</fullName>
    </submittedName>
</protein>
<feature type="region of interest" description="Disordered" evidence="1">
    <location>
        <begin position="28"/>
        <end position="65"/>
    </location>
</feature>
<feature type="region of interest" description="Disordered" evidence="1">
    <location>
        <begin position="205"/>
        <end position="234"/>
    </location>
</feature>
<feature type="compositionally biased region" description="Low complexity" evidence="1">
    <location>
        <begin position="224"/>
        <end position="234"/>
    </location>
</feature>
<comment type="caution">
    <text evidence="2">The sequence shown here is derived from an EMBL/GenBank/DDBJ whole genome shotgun (WGS) entry which is preliminary data.</text>
</comment>
<feature type="compositionally biased region" description="Polar residues" evidence="1">
    <location>
        <begin position="123"/>
        <end position="134"/>
    </location>
</feature>
<reference evidence="2 3" key="1">
    <citation type="submission" date="2024-05" db="EMBL/GenBank/DDBJ databases">
        <title>Genome sequencing and assembly of Indian major carp, Cirrhinus mrigala (Hamilton, 1822).</title>
        <authorList>
            <person name="Mohindra V."/>
            <person name="Chowdhury L.M."/>
            <person name="Lal K."/>
            <person name="Jena J.K."/>
        </authorList>
    </citation>
    <scope>NUCLEOTIDE SEQUENCE [LARGE SCALE GENOMIC DNA]</scope>
    <source>
        <strain evidence="2">CM1030</strain>
        <tissue evidence="2">Blood</tissue>
    </source>
</reference>
<feature type="compositionally biased region" description="Basic residues" evidence="1">
    <location>
        <begin position="48"/>
        <end position="57"/>
    </location>
</feature>